<evidence type="ECO:0000313" key="2">
    <source>
        <dbReference type="EMBL" id="TNN24767.1"/>
    </source>
</evidence>
<keyword evidence="3" id="KW-1185">Reference proteome</keyword>
<sequence length="84" mass="9932">MPPTYDSAKAPRDTSTDGVHLSLAAVWDRWCGNRPFSLSRTWRKRRRRRVPTVPREAIEAPSRRHRDAIETPSRRLARRPEERE</sequence>
<organism evidence="2 3">
    <name type="scientific">Liparis tanakae</name>
    <name type="common">Tanaka's snailfish</name>
    <dbReference type="NCBI Taxonomy" id="230148"/>
    <lineage>
        <taxon>Eukaryota</taxon>
        <taxon>Metazoa</taxon>
        <taxon>Chordata</taxon>
        <taxon>Craniata</taxon>
        <taxon>Vertebrata</taxon>
        <taxon>Euteleostomi</taxon>
        <taxon>Actinopterygii</taxon>
        <taxon>Neopterygii</taxon>
        <taxon>Teleostei</taxon>
        <taxon>Neoteleostei</taxon>
        <taxon>Acanthomorphata</taxon>
        <taxon>Eupercaria</taxon>
        <taxon>Perciformes</taxon>
        <taxon>Cottioidei</taxon>
        <taxon>Cottales</taxon>
        <taxon>Liparidae</taxon>
        <taxon>Liparis</taxon>
    </lineage>
</organism>
<gene>
    <name evidence="2" type="ORF">EYF80_065107</name>
</gene>
<feature type="region of interest" description="Disordered" evidence="1">
    <location>
        <begin position="44"/>
        <end position="84"/>
    </location>
</feature>
<dbReference type="EMBL" id="SRLO01014320">
    <property type="protein sequence ID" value="TNN24767.1"/>
    <property type="molecule type" value="Genomic_DNA"/>
</dbReference>
<evidence type="ECO:0000256" key="1">
    <source>
        <dbReference type="SAM" id="MobiDB-lite"/>
    </source>
</evidence>
<name>A0A4Z2E7K4_9TELE</name>
<protein>
    <submittedName>
        <fullName evidence="2">Uncharacterized protein</fullName>
    </submittedName>
</protein>
<accession>A0A4Z2E7K4</accession>
<reference evidence="2 3" key="1">
    <citation type="submission" date="2019-03" db="EMBL/GenBank/DDBJ databases">
        <title>First draft genome of Liparis tanakae, snailfish: a comprehensive survey of snailfish specific genes.</title>
        <authorList>
            <person name="Kim W."/>
            <person name="Song I."/>
            <person name="Jeong J.-H."/>
            <person name="Kim D."/>
            <person name="Kim S."/>
            <person name="Ryu S."/>
            <person name="Song J.Y."/>
            <person name="Lee S.K."/>
        </authorList>
    </citation>
    <scope>NUCLEOTIDE SEQUENCE [LARGE SCALE GENOMIC DNA]</scope>
    <source>
        <tissue evidence="2">Muscle</tissue>
    </source>
</reference>
<evidence type="ECO:0000313" key="3">
    <source>
        <dbReference type="Proteomes" id="UP000314294"/>
    </source>
</evidence>
<dbReference type="Proteomes" id="UP000314294">
    <property type="component" value="Unassembled WGS sequence"/>
</dbReference>
<dbReference type="AlphaFoldDB" id="A0A4Z2E7K4"/>
<feature type="compositionally biased region" description="Basic and acidic residues" evidence="1">
    <location>
        <begin position="56"/>
        <end position="84"/>
    </location>
</feature>
<comment type="caution">
    <text evidence="2">The sequence shown here is derived from an EMBL/GenBank/DDBJ whole genome shotgun (WGS) entry which is preliminary data.</text>
</comment>
<proteinExistence type="predicted"/>